<keyword evidence="2" id="KW-1185">Reference proteome</keyword>
<protein>
    <submittedName>
        <fullName evidence="1">Uncharacterized protein</fullName>
    </submittedName>
</protein>
<dbReference type="Proteomes" id="UP001241377">
    <property type="component" value="Unassembled WGS sequence"/>
</dbReference>
<evidence type="ECO:0000313" key="1">
    <source>
        <dbReference type="EMBL" id="KAJ9091579.1"/>
    </source>
</evidence>
<comment type="caution">
    <text evidence="1">The sequence shown here is derived from an EMBL/GenBank/DDBJ whole genome shotgun (WGS) entry which is preliminary data.</text>
</comment>
<proteinExistence type="predicted"/>
<gene>
    <name evidence="1" type="ORF">QFC19_009035</name>
</gene>
<evidence type="ECO:0000313" key="2">
    <source>
        <dbReference type="Proteomes" id="UP001241377"/>
    </source>
</evidence>
<reference evidence="1" key="1">
    <citation type="submission" date="2023-04" db="EMBL/GenBank/DDBJ databases">
        <title>Draft Genome sequencing of Naganishia species isolated from polar environments using Oxford Nanopore Technology.</title>
        <authorList>
            <person name="Leo P."/>
            <person name="Venkateswaran K."/>
        </authorList>
    </citation>
    <scope>NUCLEOTIDE SEQUENCE</scope>
    <source>
        <strain evidence="1">MNA-CCFEE 5261</strain>
    </source>
</reference>
<sequence>MPSNHKHGSLRGQIGHLRDKLEDVAISVYTTYNSRHRHDEAHEQELDAKLEAIRDQHRFRSFAPVRSGNVVKFHIDGKDYFWAMSEAIDSATESIFIMDWWVSPELYLRRPPAEHEEWRLDRLLQRKAEQGVKIYVCVYKEVSTSMTLNSRYTKHALEDLHENIAVMRHPQHATGELIYYWSHHEKLCLVDNKLACMGGLDACYGRWDTHNHPLADVHPTEFNKTLFPGQDYNNSRMMDFQTVDKFTSNALAIQDAARMPWHDVSLTLMGPSVFDLSVSFAERWNFIKEFKYKHNPHYEYLALPAPYGTVSAEARRNEADRHSQRTLEHPRLALFEEKGRQFFHPFHHPPSVLPRADEPVPAGSCRVQVLRSASDWSHGILTEDSIQQAYIQLIRESNHCIYIENQFFITSTEKERPVANQIGAALVERIISAAKDGREFRVIIVIPAVPAFAGDIQGAAGIKAIMEAQYRSINRGGESIMEMVRKAGYPPEQYISFYNLRSYDRINSPQVAMARIWIGKNSNGSHHETVTLERPKDETGDPDQTGEKQKVKEGIDMPDTVEEAVEIVRRFQAAADISDANVADNVGQHSFQMGFSLLDEQWNGSEEEELESANLNDRSQRGDRDSEIAVCIEDDELIESRMNGKPYMAGKVTSAWRRKLMREHLGLMPPQPAENPNDPTLAMHPVPTPIEYDWDSEEDAMVEDMLSPDFWRLWSQTAMRNRAIFERIFRPIPNNDIRAWNDYAAYLAPSKGTLAGHVADKSLSLKEVKELLAQVKGRLVDMPLDFLIKD</sequence>
<dbReference type="EMBL" id="JASBWR010000147">
    <property type="protein sequence ID" value="KAJ9091579.1"/>
    <property type="molecule type" value="Genomic_DNA"/>
</dbReference>
<organism evidence="1 2">
    <name type="scientific">Naganishia cerealis</name>
    <dbReference type="NCBI Taxonomy" id="610337"/>
    <lineage>
        <taxon>Eukaryota</taxon>
        <taxon>Fungi</taxon>
        <taxon>Dikarya</taxon>
        <taxon>Basidiomycota</taxon>
        <taxon>Agaricomycotina</taxon>
        <taxon>Tremellomycetes</taxon>
        <taxon>Filobasidiales</taxon>
        <taxon>Filobasidiaceae</taxon>
        <taxon>Naganishia</taxon>
    </lineage>
</organism>
<name>A0ACC2UXB7_9TREE</name>
<accession>A0ACC2UXB7</accession>